<proteinExistence type="predicted"/>
<feature type="transmembrane region" description="Helical" evidence="1">
    <location>
        <begin position="59"/>
        <end position="78"/>
    </location>
</feature>
<dbReference type="OrthoDB" id="2706144at2"/>
<dbReference type="PANTHER" id="PTHR35531:SF1">
    <property type="entry name" value="INNER MEMBRANE PROTEIN YBCI-RELATED"/>
    <property type="match status" value="1"/>
</dbReference>
<feature type="transmembrane region" description="Helical" evidence="1">
    <location>
        <begin position="222"/>
        <end position="239"/>
    </location>
</feature>
<keyword evidence="3" id="KW-1185">Reference proteome</keyword>
<dbReference type="RefSeq" id="WP_143017160.1">
    <property type="nucleotide sequence ID" value="NZ_FNFO01000002.1"/>
</dbReference>
<evidence type="ECO:0000256" key="1">
    <source>
        <dbReference type="SAM" id="Phobius"/>
    </source>
</evidence>
<dbReference type="Proteomes" id="UP000198510">
    <property type="component" value="Unassembled WGS sequence"/>
</dbReference>
<gene>
    <name evidence="2" type="ORF">SAMN05421823_102647</name>
</gene>
<name>A0A1G9BMM3_9BACT</name>
<organism evidence="2 3">
    <name type="scientific">Catalinimonas alkaloidigena</name>
    <dbReference type="NCBI Taxonomy" id="1075417"/>
    <lineage>
        <taxon>Bacteria</taxon>
        <taxon>Pseudomonadati</taxon>
        <taxon>Bacteroidota</taxon>
        <taxon>Cytophagia</taxon>
        <taxon>Cytophagales</taxon>
        <taxon>Catalimonadaceae</taxon>
        <taxon>Catalinimonas</taxon>
    </lineage>
</organism>
<accession>A0A1G9BMM3</accession>
<sequence>MRGISHLAIGITTGAAIAALSPAVPFSVTGLTVAAVSSLAPDLDHPESRISRRISFSHVYLKALICILAVGLAVYSYIHTHGEQQTLLLEISLVGVLIGAFMRETTARRFMLLFTALMLIAGGVYLGEHWLYLLGGFVGISPFTPHRSWTHTVWAVGFWLYLGDQTEKALHVPGLAWSAVAGYVSHLVADTLTKNGVKWLFPLWEGKFGFPLIRTGSKMGNFWEAMICVVYALLVFSLYR</sequence>
<protein>
    <submittedName>
        <fullName evidence="2">Inner membrane protein</fullName>
    </submittedName>
</protein>
<keyword evidence="1" id="KW-1133">Transmembrane helix</keyword>
<dbReference type="AlphaFoldDB" id="A0A1G9BMM3"/>
<dbReference type="Pfam" id="PF04307">
    <property type="entry name" value="YdjM"/>
    <property type="match status" value="1"/>
</dbReference>
<dbReference type="InterPro" id="IPR007404">
    <property type="entry name" value="YdjM-like"/>
</dbReference>
<evidence type="ECO:0000313" key="2">
    <source>
        <dbReference type="EMBL" id="SDK40115.1"/>
    </source>
</evidence>
<feature type="transmembrane region" description="Helical" evidence="1">
    <location>
        <begin position="110"/>
        <end position="127"/>
    </location>
</feature>
<dbReference type="PANTHER" id="PTHR35531">
    <property type="entry name" value="INNER MEMBRANE PROTEIN YBCI-RELATED"/>
    <property type="match status" value="1"/>
</dbReference>
<reference evidence="2 3" key="1">
    <citation type="submission" date="2016-10" db="EMBL/GenBank/DDBJ databases">
        <authorList>
            <person name="de Groot N.N."/>
        </authorList>
    </citation>
    <scope>NUCLEOTIDE SEQUENCE [LARGE SCALE GENOMIC DNA]</scope>
    <source>
        <strain evidence="2 3">DSM 25186</strain>
    </source>
</reference>
<keyword evidence="1" id="KW-0812">Transmembrane</keyword>
<dbReference type="STRING" id="1075417.SAMN05421823_102647"/>
<evidence type="ECO:0000313" key="3">
    <source>
        <dbReference type="Proteomes" id="UP000198510"/>
    </source>
</evidence>
<keyword evidence="1" id="KW-0472">Membrane</keyword>
<dbReference type="EMBL" id="FNFO01000002">
    <property type="protein sequence ID" value="SDK40115.1"/>
    <property type="molecule type" value="Genomic_DNA"/>
</dbReference>